<dbReference type="OrthoDB" id="2980357at2759"/>
<organism evidence="2 3">
    <name type="scientific">Athelia psychrophila</name>
    <dbReference type="NCBI Taxonomy" id="1759441"/>
    <lineage>
        <taxon>Eukaryota</taxon>
        <taxon>Fungi</taxon>
        <taxon>Dikarya</taxon>
        <taxon>Basidiomycota</taxon>
        <taxon>Agaricomycotina</taxon>
        <taxon>Agaricomycetes</taxon>
        <taxon>Agaricomycetidae</taxon>
        <taxon>Atheliales</taxon>
        <taxon>Atheliaceae</taxon>
        <taxon>Athelia</taxon>
    </lineage>
</organism>
<evidence type="ECO:0000259" key="1">
    <source>
        <dbReference type="Pfam" id="PF13391"/>
    </source>
</evidence>
<accession>A0A166M382</accession>
<evidence type="ECO:0000313" key="2">
    <source>
        <dbReference type="EMBL" id="KZP23591.1"/>
    </source>
</evidence>
<dbReference type="EMBL" id="KV417531">
    <property type="protein sequence ID" value="KZP23591.1"/>
    <property type="molecule type" value="Genomic_DNA"/>
</dbReference>
<name>A0A166M382_9AGAM</name>
<evidence type="ECO:0000313" key="3">
    <source>
        <dbReference type="Proteomes" id="UP000076532"/>
    </source>
</evidence>
<reference evidence="2 3" key="1">
    <citation type="journal article" date="2016" name="Mol. Biol. Evol.">
        <title>Comparative Genomics of Early-Diverging Mushroom-Forming Fungi Provides Insights into the Origins of Lignocellulose Decay Capabilities.</title>
        <authorList>
            <person name="Nagy L.G."/>
            <person name="Riley R."/>
            <person name="Tritt A."/>
            <person name="Adam C."/>
            <person name="Daum C."/>
            <person name="Floudas D."/>
            <person name="Sun H."/>
            <person name="Yadav J.S."/>
            <person name="Pangilinan J."/>
            <person name="Larsson K.H."/>
            <person name="Matsuura K."/>
            <person name="Barry K."/>
            <person name="Labutti K."/>
            <person name="Kuo R."/>
            <person name="Ohm R.A."/>
            <person name="Bhattacharya S.S."/>
            <person name="Shirouzu T."/>
            <person name="Yoshinaga Y."/>
            <person name="Martin F.M."/>
            <person name="Grigoriev I.V."/>
            <person name="Hibbett D.S."/>
        </authorList>
    </citation>
    <scope>NUCLEOTIDE SEQUENCE [LARGE SCALE GENOMIC DNA]</scope>
    <source>
        <strain evidence="2 3">CBS 109695</strain>
    </source>
</reference>
<gene>
    <name evidence="2" type="ORF">FIBSPDRAFT_1042756</name>
</gene>
<dbReference type="Pfam" id="PF13391">
    <property type="entry name" value="HNH_2"/>
    <property type="match status" value="1"/>
</dbReference>
<protein>
    <recommendedName>
        <fullName evidence="1">HNH nuclease domain-containing protein</fullName>
    </recommendedName>
</protein>
<dbReference type="Proteomes" id="UP000076532">
    <property type="component" value="Unassembled WGS sequence"/>
</dbReference>
<proteinExistence type="predicted"/>
<dbReference type="InterPro" id="IPR003615">
    <property type="entry name" value="HNH_nuc"/>
</dbReference>
<feature type="domain" description="HNH nuclease" evidence="1">
    <location>
        <begin position="163"/>
        <end position="247"/>
    </location>
</feature>
<sequence>MLPSTTLHPLITTNSPEFCNLWIQDDQCHELAYQLIESYPFIGQTATVHNSRGGSFQTTPVIASQVESIKKYLKAFIDVDRSALEIYFSNFNAAEAKRRMVHEIIDRRQELYLLYVEYQRDVVERTRARTALPSESPSPMTPQIQTRVASLPRKVNDRDGGVCRVTGVGSEGYWEDRAAEQNVGFSCFMPCEVTHGMSWSVDQPYWELVRRLLGVSAPSASMDVAQNAMLLQTLIHRKFQNYMLYFDPGFKLRRRALGRVHLSSLLGILHVRQGVGAVDGGFLNLPILPCQTNPSVPDVDYAYFLLHKLILFTWLEEPRRWD</sequence>
<dbReference type="AlphaFoldDB" id="A0A166M382"/>
<keyword evidence="3" id="KW-1185">Reference proteome</keyword>